<dbReference type="Pfam" id="PF01494">
    <property type="entry name" value="FAD_binding_3"/>
    <property type="match status" value="1"/>
</dbReference>
<dbReference type="InterPro" id="IPR002938">
    <property type="entry name" value="FAD-bd"/>
</dbReference>
<dbReference type="AlphaFoldDB" id="A0A316HLP8"/>
<dbReference type="InterPro" id="IPR051704">
    <property type="entry name" value="FAD_aromatic-hydroxylase"/>
</dbReference>
<sequence length="340" mass="36506">MDVLISGAGIAGPALAHWLSRFGFSPTVVERAPSLRAGGQAVDFRGEAHLSVLKRMGVLDAVTAASVSLPDMVFRDPSGRERCRLPASFTGGEVEIRRGDLSRLLYEASVSDAEYVFGDWITSLHDDGAGVDVTFAHGRSRRFDFVIGADGMRSGVRRLVFPEYRPKFHGYYFAIWDADGDDRDMTCAPGVLTAPGWLMFKSSIPPELMPDALVAPGVYFDSISQVRMPKVSSGRVTLIGDAGYGSTLGGMGTGLAVVSAYVLAGEMAAGGDAFARYEALIGPYARGCQGNPGPFLAPATRLGMWVRDRMFGFLPKAPLFARIDLQRAAAIKLPDYAPVR</sequence>
<proteinExistence type="predicted"/>
<dbReference type="PRINTS" id="PR00420">
    <property type="entry name" value="RNGMNOXGNASE"/>
</dbReference>
<dbReference type="PANTHER" id="PTHR46865:SF2">
    <property type="entry name" value="MONOOXYGENASE"/>
    <property type="match status" value="1"/>
</dbReference>
<organism evidence="2 3">
    <name type="scientific">Lentzea atacamensis</name>
    <dbReference type="NCBI Taxonomy" id="531938"/>
    <lineage>
        <taxon>Bacteria</taxon>
        <taxon>Bacillati</taxon>
        <taxon>Actinomycetota</taxon>
        <taxon>Actinomycetes</taxon>
        <taxon>Pseudonocardiales</taxon>
        <taxon>Pseudonocardiaceae</taxon>
        <taxon>Lentzea</taxon>
    </lineage>
</organism>
<dbReference type="Gene3D" id="3.30.9.10">
    <property type="entry name" value="D-Amino Acid Oxidase, subunit A, domain 2"/>
    <property type="match status" value="1"/>
</dbReference>
<dbReference type="GO" id="GO:0071949">
    <property type="term" value="F:FAD binding"/>
    <property type="evidence" value="ECO:0007669"/>
    <property type="project" value="InterPro"/>
</dbReference>
<dbReference type="Proteomes" id="UP000246005">
    <property type="component" value="Unassembled WGS sequence"/>
</dbReference>
<gene>
    <name evidence="2" type="ORF">C8D88_12174</name>
</gene>
<evidence type="ECO:0000313" key="3">
    <source>
        <dbReference type="Proteomes" id="UP000246005"/>
    </source>
</evidence>
<feature type="domain" description="FAD-binding" evidence="1">
    <location>
        <begin position="2"/>
        <end position="162"/>
    </location>
</feature>
<reference evidence="2 3" key="1">
    <citation type="submission" date="2018-05" db="EMBL/GenBank/DDBJ databases">
        <title>Genomic Encyclopedia of Type Strains, Phase IV (KMG-IV): sequencing the most valuable type-strain genomes for metagenomic binning, comparative biology and taxonomic classification.</title>
        <authorList>
            <person name="Goeker M."/>
        </authorList>
    </citation>
    <scope>NUCLEOTIDE SEQUENCE [LARGE SCALE GENOMIC DNA]</scope>
    <source>
        <strain evidence="2 3">DSM 45480</strain>
    </source>
</reference>
<name>A0A316HLP8_9PSEU</name>
<dbReference type="InterPro" id="IPR036188">
    <property type="entry name" value="FAD/NAD-bd_sf"/>
</dbReference>
<evidence type="ECO:0000313" key="2">
    <source>
        <dbReference type="EMBL" id="PWK80904.1"/>
    </source>
</evidence>
<dbReference type="Gene3D" id="3.50.50.60">
    <property type="entry name" value="FAD/NAD(P)-binding domain"/>
    <property type="match status" value="2"/>
</dbReference>
<dbReference type="RefSeq" id="WP_109641918.1">
    <property type="nucleotide sequence ID" value="NZ_QGHB01000021.1"/>
</dbReference>
<dbReference type="EMBL" id="QGHB01000021">
    <property type="protein sequence ID" value="PWK80904.1"/>
    <property type="molecule type" value="Genomic_DNA"/>
</dbReference>
<evidence type="ECO:0000259" key="1">
    <source>
        <dbReference type="Pfam" id="PF01494"/>
    </source>
</evidence>
<dbReference type="SUPFAM" id="SSF51905">
    <property type="entry name" value="FAD/NAD(P)-binding domain"/>
    <property type="match status" value="1"/>
</dbReference>
<protein>
    <submittedName>
        <fullName evidence="2">2-polyprenyl-6-methoxyphenol hydroxylase-like FAD-dependent oxidoreductase</fullName>
    </submittedName>
</protein>
<comment type="caution">
    <text evidence="2">The sequence shown here is derived from an EMBL/GenBank/DDBJ whole genome shotgun (WGS) entry which is preliminary data.</text>
</comment>
<dbReference type="PANTHER" id="PTHR46865">
    <property type="entry name" value="OXIDOREDUCTASE-RELATED"/>
    <property type="match status" value="1"/>
</dbReference>
<accession>A0A316HLP8</accession>